<accession>A0A6A4SS79</accession>
<dbReference type="Proteomes" id="UP000438429">
    <property type="component" value="Unassembled WGS sequence"/>
</dbReference>
<evidence type="ECO:0000313" key="2">
    <source>
        <dbReference type="Proteomes" id="UP000438429"/>
    </source>
</evidence>
<proteinExistence type="predicted"/>
<dbReference type="PANTHER" id="PTHR47510:SF3">
    <property type="entry name" value="ENDO_EXONUCLEASE_PHOSPHATASE DOMAIN-CONTAINING PROTEIN"/>
    <property type="match status" value="1"/>
</dbReference>
<dbReference type="EMBL" id="VEVO01000009">
    <property type="protein sequence ID" value="KAF0038056.1"/>
    <property type="molecule type" value="Genomic_DNA"/>
</dbReference>
<organism evidence="1 2">
    <name type="scientific">Scophthalmus maximus</name>
    <name type="common">Turbot</name>
    <name type="synonym">Psetta maxima</name>
    <dbReference type="NCBI Taxonomy" id="52904"/>
    <lineage>
        <taxon>Eukaryota</taxon>
        <taxon>Metazoa</taxon>
        <taxon>Chordata</taxon>
        <taxon>Craniata</taxon>
        <taxon>Vertebrata</taxon>
        <taxon>Euteleostomi</taxon>
        <taxon>Actinopterygii</taxon>
        <taxon>Neopterygii</taxon>
        <taxon>Teleostei</taxon>
        <taxon>Neoteleostei</taxon>
        <taxon>Acanthomorphata</taxon>
        <taxon>Carangaria</taxon>
        <taxon>Pleuronectiformes</taxon>
        <taxon>Pleuronectoidei</taxon>
        <taxon>Scophthalmidae</taxon>
        <taxon>Scophthalmus</taxon>
    </lineage>
</organism>
<dbReference type="PANTHER" id="PTHR47510">
    <property type="entry name" value="REVERSE TRANSCRIPTASE DOMAIN-CONTAINING PROTEIN"/>
    <property type="match status" value="1"/>
</dbReference>
<gene>
    <name evidence="1" type="ORF">F2P81_010930</name>
</gene>
<dbReference type="AlphaFoldDB" id="A0A6A4SS79"/>
<reference evidence="1 2" key="1">
    <citation type="submission" date="2019-06" db="EMBL/GenBank/DDBJ databases">
        <title>Draft genomes of female and male turbot (Scophthalmus maximus).</title>
        <authorList>
            <person name="Xu H."/>
            <person name="Xu X.-W."/>
            <person name="Shao C."/>
            <person name="Chen S."/>
        </authorList>
    </citation>
    <scope>NUCLEOTIDE SEQUENCE [LARGE SCALE GENOMIC DNA]</scope>
    <source>
        <strain evidence="1">Ysfricsl-2016a</strain>
        <tissue evidence="1">Blood</tissue>
    </source>
</reference>
<evidence type="ECO:0000313" key="1">
    <source>
        <dbReference type="EMBL" id="KAF0038056.1"/>
    </source>
</evidence>
<comment type="caution">
    <text evidence="1">The sequence shown here is derived from an EMBL/GenBank/DDBJ whole genome shotgun (WGS) entry which is preliminary data.</text>
</comment>
<sequence length="292" mass="34203">MNKPETIVKKYNLVTGLSDHNMILIARKLKKKRLTRFINRNQNSFKLEIPLKKLTEFEIELKGVNWDELQQYDQVNDCCNKLMSTFGSIVDKYIKKRKKSQRKFQLPWMNDNIRKLMKRRDHALKTFIKTRRDIDLELFKGLRNKVIKELIMSKSNDYIQALSEAKGNGKIIWKQLNSLLNPKGNATQNKYELKMGENIITDSAQVAEKFNNFFIQYVNNFASSFPSRNDIGLTTIDLLEDQDNSFQLREVCQTAVLKAIQDLNTTFTKDIYNLDTALLKKEELHLQLSDVL</sequence>
<protein>
    <submittedName>
        <fullName evidence="1">Uncharacterized protein</fullName>
    </submittedName>
</protein>
<name>A0A6A4SS79_SCOMX</name>